<feature type="transmembrane region" description="Helical" evidence="1">
    <location>
        <begin position="98"/>
        <end position="116"/>
    </location>
</feature>
<dbReference type="Pfam" id="PF13160">
    <property type="entry name" value="DUF3995"/>
    <property type="match status" value="1"/>
</dbReference>
<dbReference type="AlphaFoldDB" id="A0A7Z0IUS8"/>
<dbReference type="InterPro" id="IPR025058">
    <property type="entry name" value="DUF3995"/>
</dbReference>
<keyword evidence="1" id="KW-0812">Transmembrane</keyword>
<feature type="transmembrane region" description="Helical" evidence="1">
    <location>
        <begin position="20"/>
        <end position="40"/>
    </location>
</feature>
<comment type="caution">
    <text evidence="2">The sequence shown here is derived from an EMBL/GenBank/DDBJ whole genome shotgun (WGS) entry which is preliminary data.</text>
</comment>
<protein>
    <recommendedName>
        <fullName evidence="4">DUF3995 domain-containing protein</fullName>
    </recommendedName>
</protein>
<organism evidence="2 3">
    <name type="scientific">Nocardioides panzhihuensis</name>
    <dbReference type="NCBI Taxonomy" id="860243"/>
    <lineage>
        <taxon>Bacteria</taxon>
        <taxon>Bacillati</taxon>
        <taxon>Actinomycetota</taxon>
        <taxon>Actinomycetes</taxon>
        <taxon>Propionibacteriales</taxon>
        <taxon>Nocardioidaceae</taxon>
        <taxon>Nocardioides</taxon>
    </lineage>
</organism>
<feature type="transmembrane region" description="Helical" evidence="1">
    <location>
        <begin position="68"/>
        <end position="86"/>
    </location>
</feature>
<feature type="transmembrane region" description="Helical" evidence="1">
    <location>
        <begin position="136"/>
        <end position="152"/>
    </location>
</feature>
<keyword evidence="1" id="KW-0472">Membrane</keyword>
<reference evidence="2 3" key="1">
    <citation type="submission" date="2020-07" db="EMBL/GenBank/DDBJ databases">
        <title>Sequencing the genomes of 1000 actinobacteria strains.</title>
        <authorList>
            <person name="Klenk H.-P."/>
        </authorList>
    </citation>
    <scope>NUCLEOTIDE SEQUENCE [LARGE SCALE GENOMIC DNA]</scope>
    <source>
        <strain evidence="2 3">DSM 26487</strain>
    </source>
</reference>
<evidence type="ECO:0000313" key="3">
    <source>
        <dbReference type="Proteomes" id="UP000564496"/>
    </source>
</evidence>
<accession>A0A7Z0IUS8</accession>
<dbReference type="EMBL" id="JACBZR010000001">
    <property type="protein sequence ID" value="NYI80257.1"/>
    <property type="molecule type" value="Genomic_DNA"/>
</dbReference>
<evidence type="ECO:0008006" key="4">
    <source>
        <dbReference type="Google" id="ProtNLM"/>
    </source>
</evidence>
<gene>
    <name evidence="2" type="ORF">BJ988_004905</name>
</gene>
<dbReference type="Proteomes" id="UP000564496">
    <property type="component" value="Unassembled WGS sequence"/>
</dbReference>
<evidence type="ECO:0000256" key="1">
    <source>
        <dbReference type="SAM" id="Phobius"/>
    </source>
</evidence>
<evidence type="ECO:0000313" key="2">
    <source>
        <dbReference type="EMBL" id="NYI80257.1"/>
    </source>
</evidence>
<proteinExistence type="predicted"/>
<keyword evidence="3" id="KW-1185">Reference proteome</keyword>
<keyword evidence="1" id="KW-1133">Transmembrane helix</keyword>
<dbReference type="RefSeq" id="WP_179660464.1">
    <property type="nucleotide sequence ID" value="NZ_JACBZR010000001.1"/>
</dbReference>
<name>A0A7Z0IUS8_9ACTN</name>
<sequence length="164" mass="17357">MPEASTKNRRTAARRRLSAVEIVGPVGLGGLGLLHAAWALGWRWPGGSDEAWAERLGGTTEMPTDAETWMMALVLIGGSGVVAASSSDTLRPPLVRRLVRFAAWGGSAALIGRALYFLPQDLAGDPGIFDKLDLTVYAPLSATLGICIATSLRRSTRRAVTKGD</sequence>